<dbReference type="EMBL" id="LAIR01000002">
    <property type="protein sequence ID" value="KNX38777.1"/>
    <property type="molecule type" value="Genomic_DNA"/>
</dbReference>
<dbReference type="OrthoDB" id="5073603at2"/>
<keyword evidence="2" id="KW-1185">Reference proteome</keyword>
<accession>A0A0L6CM03</accession>
<dbReference type="Proteomes" id="UP000037397">
    <property type="component" value="Unassembled WGS sequence"/>
</dbReference>
<reference evidence="2" key="1">
    <citation type="submission" date="2015-03" db="EMBL/GenBank/DDBJ databases">
        <title>Luteipulveratus halotolerans sp. nov., a novel actinobacterium (Dermacoccaceae) from Sarawak, Malaysia.</title>
        <authorList>
            <person name="Juboi H."/>
            <person name="Basik A."/>
            <person name="Shamsul S.S."/>
            <person name="Arnold P."/>
            <person name="Schmitt E.K."/>
            <person name="Sanglier J.-J."/>
            <person name="Yeo T."/>
        </authorList>
    </citation>
    <scope>NUCLEOTIDE SEQUENCE [LARGE SCALE GENOMIC DNA]</scope>
    <source>
        <strain evidence="2">C296001</strain>
    </source>
</reference>
<gene>
    <name evidence="1" type="ORF">VV01_19150</name>
</gene>
<dbReference type="AlphaFoldDB" id="A0A0L6CM03"/>
<organism evidence="1 2">
    <name type="scientific">Luteipulveratus halotolerans</name>
    <dbReference type="NCBI Taxonomy" id="1631356"/>
    <lineage>
        <taxon>Bacteria</taxon>
        <taxon>Bacillati</taxon>
        <taxon>Actinomycetota</taxon>
        <taxon>Actinomycetes</taxon>
        <taxon>Micrococcales</taxon>
        <taxon>Dermacoccaceae</taxon>
        <taxon>Luteipulveratus</taxon>
    </lineage>
</organism>
<dbReference type="InterPro" id="IPR001387">
    <property type="entry name" value="Cro/C1-type_HTH"/>
</dbReference>
<dbReference type="InterPro" id="IPR010982">
    <property type="entry name" value="Lambda_DNA-bd_dom_sf"/>
</dbReference>
<evidence type="ECO:0000313" key="2">
    <source>
        <dbReference type="Proteomes" id="UP000037397"/>
    </source>
</evidence>
<dbReference type="GO" id="GO:0003677">
    <property type="term" value="F:DNA binding"/>
    <property type="evidence" value="ECO:0007669"/>
    <property type="project" value="InterPro"/>
</dbReference>
<dbReference type="SUPFAM" id="SSF47413">
    <property type="entry name" value="lambda repressor-like DNA-binding domains"/>
    <property type="match status" value="1"/>
</dbReference>
<comment type="caution">
    <text evidence="1">The sequence shown here is derived from an EMBL/GenBank/DDBJ whole genome shotgun (WGS) entry which is preliminary data.</text>
</comment>
<name>A0A0L6CM03_9MICO</name>
<protein>
    <submittedName>
        <fullName evidence="1">Uncharacterized protein</fullName>
    </submittedName>
</protein>
<evidence type="ECO:0000313" key="1">
    <source>
        <dbReference type="EMBL" id="KNX38777.1"/>
    </source>
</evidence>
<dbReference type="CDD" id="cd00093">
    <property type="entry name" value="HTH_XRE"/>
    <property type="match status" value="1"/>
</dbReference>
<proteinExistence type="predicted"/>
<sequence length="119" mass="13811">MQKGNRPRDFLVTPKNFGQFEEVAWRADLAHDAQDLLKAAQWQHLVVVGVRDALQYRNWLPEDLAEHAGIGRQQMWRYLRGELLMPLTYFAMAQRLLDVRLVDPSSEAPRRVGTQVEPD</sequence>
<dbReference type="RefSeq" id="WP_050671279.1">
    <property type="nucleotide sequence ID" value="NZ_LAIR01000002.1"/>
</dbReference>